<keyword evidence="4" id="KW-1185">Reference proteome</keyword>
<feature type="domain" description="HD-GYP" evidence="2">
    <location>
        <begin position="361"/>
        <end position="556"/>
    </location>
</feature>
<dbReference type="GO" id="GO:0016787">
    <property type="term" value="F:hydrolase activity"/>
    <property type="evidence" value="ECO:0007669"/>
    <property type="project" value="UniProtKB-KW"/>
</dbReference>
<keyword evidence="1" id="KW-0472">Membrane</keyword>
<sequence length="621" mass="68196">MMQSLQAVWIWMEPWYSYAAFGLAVLMLLMLAVVGLMARRLKALRRREHLTSELLMRFQPSLGVEKNFNALLELVGTVIDAPVYAFYVVKDKQYLLKAVRHSETDFGKVRPSYSGLAAYKKENYMPPISLQPASIPSKLEIVKEGEVPLLTLPLGGRGAVRIGPVRKVDKSTAAALESIGETMQAMVPEIVLAETMRAQIDVVLASGKALQNISDAAVDPVSTLRLMIGACSRAAGADGGIFFERVPGRAEYRIIAASGADPVIVQELQNDQVTMEELSEQGSKHGYKLIQQSDADYYQLPPYVAAQASAAVCAVSVGGAGTLVLLFSRIAQTADIGLNQLTRVAQELSEIIAAQSPLQHLSKVYVNILKQLARMMDNLNPYTVGYSEQMSRYSIVIAKQLKLPEDEIRDIALAAYLSNIGVLGLSSELYQKEGKYTESEYEMMKLHSEVGASIVSVTTGNKRVASYIMHHHERIDGGGYPTGLRGNDIPMGAKIIAVVQTFLAKINGRRGRDPLPFDQALQMLQSAAGSQLDPTVVAALVGWFQSKRSDPRVAKGALGSCWDMCCTPSSICEHCPVYRSKSQDKMCWEHETNLCNQHGKSCETCFVRTEYMTRKETKKIG</sequence>
<organism evidence="3 4">
    <name type="scientific">Paenibacillus chartarius</name>
    <dbReference type="NCBI Taxonomy" id="747481"/>
    <lineage>
        <taxon>Bacteria</taxon>
        <taxon>Bacillati</taxon>
        <taxon>Bacillota</taxon>
        <taxon>Bacilli</taxon>
        <taxon>Bacillales</taxon>
        <taxon>Paenibacillaceae</taxon>
        <taxon>Paenibacillus</taxon>
    </lineage>
</organism>
<dbReference type="Pfam" id="PF13487">
    <property type="entry name" value="HD_5"/>
    <property type="match status" value="1"/>
</dbReference>
<keyword evidence="1" id="KW-0812">Transmembrane</keyword>
<dbReference type="Proteomes" id="UP001589776">
    <property type="component" value="Unassembled WGS sequence"/>
</dbReference>
<evidence type="ECO:0000313" key="3">
    <source>
        <dbReference type="EMBL" id="MFC0215188.1"/>
    </source>
</evidence>
<dbReference type="InterPro" id="IPR037522">
    <property type="entry name" value="HD_GYP_dom"/>
</dbReference>
<gene>
    <name evidence="3" type="ORF">ACFFK0_22610</name>
</gene>
<feature type="transmembrane region" description="Helical" evidence="1">
    <location>
        <begin position="15"/>
        <end position="38"/>
    </location>
</feature>
<dbReference type="PANTHER" id="PTHR43155:SF2">
    <property type="entry name" value="CYCLIC DI-GMP PHOSPHODIESTERASE PA4108"/>
    <property type="match status" value="1"/>
</dbReference>
<proteinExistence type="predicted"/>
<dbReference type="SUPFAM" id="SSF109604">
    <property type="entry name" value="HD-domain/PDEase-like"/>
    <property type="match status" value="1"/>
</dbReference>
<dbReference type="PROSITE" id="PS51832">
    <property type="entry name" value="HD_GYP"/>
    <property type="match status" value="1"/>
</dbReference>
<protein>
    <submittedName>
        <fullName evidence="3">HD-GYP domain-containing protein</fullName>
        <ecNumber evidence="3">3.1.4.-</ecNumber>
    </submittedName>
</protein>
<dbReference type="RefSeq" id="WP_377472634.1">
    <property type="nucleotide sequence ID" value="NZ_JBHLWN010000085.1"/>
</dbReference>
<keyword evidence="3" id="KW-0378">Hydrolase</keyword>
<accession>A0ABV6DRA5</accession>
<dbReference type="EC" id="3.1.4.-" evidence="3"/>
<dbReference type="CDD" id="cd00077">
    <property type="entry name" value="HDc"/>
    <property type="match status" value="1"/>
</dbReference>
<dbReference type="Gene3D" id="1.10.3210.10">
    <property type="entry name" value="Hypothetical protein af1432"/>
    <property type="match status" value="1"/>
</dbReference>
<keyword evidence="1" id="KW-1133">Transmembrane helix</keyword>
<reference evidence="3 4" key="1">
    <citation type="submission" date="2024-09" db="EMBL/GenBank/DDBJ databases">
        <authorList>
            <person name="Sun Q."/>
            <person name="Mori K."/>
        </authorList>
    </citation>
    <scope>NUCLEOTIDE SEQUENCE [LARGE SCALE GENOMIC DNA]</scope>
    <source>
        <strain evidence="3 4">CCM 7759</strain>
    </source>
</reference>
<dbReference type="PANTHER" id="PTHR43155">
    <property type="entry name" value="CYCLIC DI-GMP PHOSPHODIESTERASE PA4108-RELATED"/>
    <property type="match status" value="1"/>
</dbReference>
<dbReference type="InterPro" id="IPR003607">
    <property type="entry name" value="HD/PDEase_dom"/>
</dbReference>
<evidence type="ECO:0000313" key="4">
    <source>
        <dbReference type="Proteomes" id="UP001589776"/>
    </source>
</evidence>
<comment type="caution">
    <text evidence="3">The sequence shown here is derived from an EMBL/GenBank/DDBJ whole genome shotgun (WGS) entry which is preliminary data.</text>
</comment>
<evidence type="ECO:0000259" key="2">
    <source>
        <dbReference type="PROSITE" id="PS51832"/>
    </source>
</evidence>
<evidence type="ECO:0000256" key="1">
    <source>
        <dbReference type="SAM" id="Phobius"/>
    </source>
</evidence>
<dbReference type="EMBL" id="JBHLWN010000085">
    <property type="protein sequence ID" value="MFC0215188.1"/>
    <property type="molecule type" value="Genomic_DNA"/>
</dbReference>
<name>A0ABV6DRA5_9BACL</name>